<accession>A0A1F7UJE1</accession>
<dbReference type="AlphaFoldDB" id="A0A1F7UJE1"/>
<comment type="caution">
    <text evidence="9">The sequence shown here is derived from an EMBL/GenBank/DDBJ whole genome shotgun (WGS) entry which is preliminary data.</text>
</comment>
<dbReference type="CDD" id="cd00077">
    <property type="entry name" value="HDc"/>
    <property type="match status" value="1"/>
</dbReference>
<evidence type="ECO:0000259" key="8">
    <source>
        <dbReference type="PROSITE" id="PS51831"/>
    </source>
</evidence>
<dbReference type="SUPFAM" id="SSF109604">
    <property type="entry name" value="HD-domain/PDEase-like"/>
    <property type="match status" value="1"/>
</dbReference>
<dbReference type="InterPro" id="IPR004087">
    <property type="entry name" value="KH_dom"/>
</dbReference>
<keyword evidence="1 5" id="KW-0540">Nuclease</keyword>
<dbReference type="PROSITE" id="PS50084">
    <property type="entry name" value="KH_TYPE_1"/>
    <property type="match status" value="1"/>
</dbReference>
<evidence type="ECO:0000313" key="10">
    <source>
        <dbReference type="Proteomes" id="UP000176603"/>
    </source>
</evidence>
<dbReference type="SUPFAM" id="SSF54791">
    <property type="entry name" value="Eukaryotic type KH-domain (KH-domain type I)"/>
    <property type="match status" value="1"/>
</dbReference>
<comment type="similarity">
    <text evidence="5">Belongs to the RNase Y family.</text>
</comment>
<feature type="domain" description="HD" evidence="8">
    <location>
        <begin position="324"/>
        <end position="416"/>
    </location>
</feature>
<dbReference type="EMBL" id="MGEH01000032">
    <property type="protein sequence ID" value="OGL78396.1"/>
    <property type="molecule type" value="Genomic_DNA"/>
</dbReference>
<dbReference type="GO" id="GO:0004521">
    <property type="term" value="F:RNA endonuclease activity"/>
    <property type="evidence" value="ECO:0007669"/>
    <property type="project" value="UniProtKB-UniRule"/>
</dbReference>
<dbReference type="EC" id="3.1.-.-" evidence="5 6"/>
<evidence type="ECO:0000256" key="7">
    <source>
        <dbReference type="SAM" id="Coils"/>
    </source>
</evidence>
<dbReference type="NCBIfam" id="TIGR03319">
    <property type="entry name" value="RNase_Y"/>
    <property type="match status" value="1"/>
</dbReference>
<dbReference type="Pfam" id="PF01966">
    <property type="entry name" value="HD"/>
    <property type="match status" value="1"/>
</dbReference>
<feature type="coiled-coil region" evidence="7">
    <location>
        <begin position="30"/>
        <end position="129"/>
    </location>
</feature>
<dbReference type="Proteomes" id="UP000176603">
    <property type="component" value="Unassembled WGS sequence"/>
</dbReference>
<evidence type="ECO:0000256" key="4">
    <source>
        <dbReference type="ARBA" id="ARBA00022884"/>
    </source>
</evidence>
<evidence type="ECO:0000256" key="1">
    <source>
        <dbReference type="ARBA" id="ARBA00022722"/>
    </source>
</evidence>
<evidence type="ECO:0000256" key="2">
    <source>
        <dbReference type="ARBA" id="ARBA00022759"/>
    </source>
</evidence>
<name>A0A1F7UJE1_9BACT</name>
<dbReference type="Gene3D" id="1.10.3210.10">
    <property type="entry name" value="Hypothetical protein af1432"/>
    <property type="match status" value="1"/>
</dbReference>
<comment type="function">
    <text evidence="5">Endoribonuclease that initiates mRNA decay.</text>
</comment>
<dbReference type="GO" id="GO:0016787">
    <property type="term" value="F:hydrolase activity"/>
    <property type="evidence" value="ECO:0007669"/>
    <property type="project" value="UniProtKB-KW"/>
</dbReference>
<dbReference type="InterPro" id="IPR017705">
    <property type="entry name" value="Ribonuclease_Y"/>
</dbReference>
<evidence type="ECO:0000256" key="5">
    <source>
        <dbReference type="HAMAP-Rule" id="MF_00335"/>
    </source>
</evidence>
<proteinExistence type="inferred from homology"/>
<keyword evidence="3 5" id="KW-0378">Hydrolase</keyword>
<dbReference type="HAMAP" id="MF_00335">
    <property type="entry name" value="RNase_Y"/>
    <property type="match status" value="1"/>
</dbReference>
<keyword evidence="7" id="KW-0175">Coiled coil</keyword>
<keyword evidence="4 5" id="KW-0694">RNA-binding</keyword>
<reference evidence="9 10" key="1">
    <citation type="journal article" date="2016" name="Nat. Commun.">
        <title>Thousands of microbial genomes shed light on interconnected biogeochemical processes in an aquifer system.</title>
        <authorList>
            <person name="Anantharaman K."/>
            <person name="Brown C.T."/>
            <person name="Hug L.A."/>
            <person name="Sharon I."/>
            <person name="Castelle C.J."/>
            <person name="Probst A.J."/>
            <person name="Thomas B.C."/>
            <person name="Singh A."/>
            <person name="Wilkins M.J."/>
            <person name="Karaoz U."/>
            <person name="Brodie E.L."/>
            <person name="Williams K.H."/>
            <person name="Hubbard S.S."/>
            <person name="Banfield J.F."/>
        </authorList>
    </citation>
    <scope>NUCLEOTIDE SEQUENCE [LARGE SCALE GENOMIC DNA]</scope>
</reference>
<dbReference type="SMART" id="SM00322">
    <property type="entry name" value="KH"/>
    <property type="match status" value="1"/>
</dbReference>
<evidence type="ECO:0000313" key="9">
    <source>
        <dbReference type="EMBL" id="OGL78396.1"/>
    </source>
</evidence>
<dbReference type="SMART" id="SM00471">
    <property type="entry name" value="HDc"/>
    <property type="match status" value="1"/>
</dbReference>
<dbReference type="Pfam" id="PF12072">
    <property type="entry name" value="RNase_Y_N"/>
    <property type="match status" value="1"/>
</dbReference>
<dbReference type="InterPro" id="IPR003607">
    <property type="entry name" value="HD/PDEase_dom"/>
</dbReference>
<sequence length="507" mass="56128">MSAFIVAIVGAVVGLAIGWMVRDQKGKSDVASAEAKAADVVKKAEAKEQDVLIRAKDKAVKILEEARIEEKKALEDLKRQQASLVERENAFGTKLLEVDDAKKKLEADLAKTEARLKEIESLKTEELAKLEEVAGLRRDDALGRIMKLVEEQHEDTILSRMRKLDEMSQDEIDKKARNILAVSVQRQASSHAHETLTSYVELPSDDMKGRVIGKEGRNIKAIEALTGCELIVDDTPGMITISGFSPIRRQVAKRALSKLLQDGRIHPGRIEEAIEEAKKDLAIDIKKAGEDALYELGISMAGIDPKLVQILGRMKYRTSYGQNALLHSMEVAKISTLMAEELGADVNVCRKGGLFHDIGKAVDHDMQGGHPELGYQIMKKFGFPEEICYQSIGHHEDKPKTVEAVIVKAADAISGARPGARKDSLEFYVKRLEELEAAAASFPGVDKVYAIQAGREIRVFVNPTQMDDLAAEKTARDIAQKIEAELKHPGEIRVTLIREKRVVEYAR</sequence>
<gene>
    <name evidence="5" type="primary">rny</name>
    <name evidence="9" type="ORF">A3E39_02750</name>
</gene>
<keyword evidence="2 5" id="KW-0255">Endonuclease</keyword>
<dbReference type="PANTHER" id="PTHR12826">
    <property type="entry name" value="RIBONUCLEASE Y"/>
    <property type="match status" value="1"/>
</dbReference>
<dbReference type="InterPro" id="IPR004088">
    <property type="entry name" value="KH_dom_type_1"/>
</dbReference>
<evidence type="ECO:0000256" key="6">
    <source>
        <dbReference type="NCBIfam" id="TIGR03319"/>
    </source>
</evidence>
<dbReference type="NCBIfam" id="TIGR00277">
    <property type="entry name" value="HDIG"/>
    <property type="match status" value="1"/>
</dbReference>
<protein>
    <recommendedName>
        <fullName evidence="5 6">Ribonuclease Y</fullName>
        <shortName evidence="5">RNase Y</shortName>
        <ecNumber evidence="5 6">3.1.-.-</ecNumber>
    </recommendedName>
</protein>
<dbReference type="STRING" id="1802399.A3E39_02750"/>
<dbReference type="CDD" id="cd22431">
    <property type="entry name" value="KH-I_RNaseY"/>
    <property type="match status" value="1"/>
</dbReference>
<dbReference type="InterPro" id="IPR006675">
    <property type="entry name" value="HDIG_dom"/>
</dbReference>
<dbReference type="GO" id="GO:0006402">
    <property type="term" value="P:mRNA catabolic process"/>
    <property type="evidence" value="ECO:0007669"/>
    <property type="project" value="UniProtKB-UniRule"/>
</dbReference>
<dbReference type="Pfam" id="PF00013">
    <property type="entry name" value="KH_1"/>
    <property type="match status" value="1"/>
</dbReference>
<dbReference type="GO" id="GO:0003723">
    <property type="term" value="F:RNA binding"/>
    <property type="evidence" value="ECO:0007669"/>
    <property type="project" value="UniProtKB-UniRule"/>
</dbReference>
<dbReference type="PROSITE" id="PS51831">
    <property type="entry name" value="HD"/>
    <property type="match status" value="1"/>
</dbReference>
<dbReference type="InterPro" id="IPR006674">
    <property type="entry name" value="HD_domain"/>
</dbReference>
<dbReference type="InterPro" id="IPR036612">
    <property type="entry name" value="KH_dom_type_1_sf"/>
</dbReference>
<dbReference type="PANTHER" id="PTHR12826:SF15">
    <property type="entry name" value="RIBONUCLEASE Y"/>
    <property type="match status" value="1"/>
</dbReference>
<dbReference type="GO" id="GO:0005886">
    <property type="term" value="C:plasma membrane"/>
    <property type="evidence" value="ECO:0007669"/>
    <property type="project" value="UniProtKB-UniRule"/>
</dbReference>
<evidence type="ECO:0000256" key="3">
    <source>
        <dbReference type="ARBA" id="ARBA00022801"/>
    </source>
</evidence>
<dbReference type="InterPro" id="IPR022711">
    <property type="entry name" value="RNase_Y_N"/>
</dbReference>
<dbReference type="Gene3D" id="3.30.1370.10">
    <property type="entry name" value="K Homology domain, type 1"/>
    <property type="match status" value="1"/>
</dbReference>
<organism evidence="9 10">
    <name type="scientific">Candidatus Uhrbacteria bacterium RIFCSPHIGHO2_12_FULL_60_25</name>
    <dbReference type="NCBI Taxonomy" id="1802399"/>
    <lineage>
        <taxon>Bacteria</taxon>
        <taxon>Candidatus Uhriibacteriota</taxon>
    </lineage>
</organism>